<dbReference type="RefSeq" id="WP_188229894.1">
    <property type="nucleotide sequence ID" value="NZ_JACVXB010000003.1"/>
</dbReference>
<dbReference type="EMBL" id="JACVXB010000003">
    <property type="protein sequence ID" value="MBD0832100.1"/>
    <property type="molecule type" value="Genomic_DNA"/>
</dbReference>
<evidence type="ECO:0000313" key="1">
    <source>
        <dbReference type="EMBL" id="MBD0832100.1"/>
    </source>
</evidence>
<dbReference type="NCBIfam" id="NF033487">
    <property type="entry name" value="Lacal_2735_fam"/>
    <property type="match status" value="1"/>
</dbReference>
<proteinExistence type="predicted"/>
<accession>A0A8J6Q7W4</accession>
<reference evidence="1 2" key="1">
    <citation type="submission" date="2020-09" db="EMBL/GenBank/DDBJ databases">
        <title>TT11 complete genome.</title>
        <authorList>
            <person name="Wu Z."/>
        </authorList>
    </citation>
    <scope>NUCLEOTIDE SEQUENCE [LARGE SCALE GENOMIC DNA]</scope>
    <source>
        <strain evidence="1 2">TT11</strain>
    </source>
</reference>
<dbReference type="InterPro" id="IPR045493">
    <property type="entry name" value="DUF6435"/>
</dbReference>
<sequence length="65" mass="7872">MTRLDRIKLDQEKLKNRYKLLIEQAYNLRQTDSAQSDISEYMAIKLLNKINRLKYLSREQQKTLV</sequence>
<evidence type="ECO:0000313" key="2">
    <source>
        <dbReference type="Proteomes" id="UP000600588"/>
    </source>
</evidence>
<name>A0A8J6Q7W4_9FLAO</name>
<protein>
    <submittedName>
        <fullName evidence="1">Lacal_2735 family protein</fullName>
    </submittedName>
</protein>
<gene>
    <name evidence="1" type="ORF">ICJ83_08150</name>
</gene>
<comment type="caution">
    <text evidence="1">The sequence shown here is derived from an EMBL/GenBank/DDBJ whole genome shotgun (WGS) entry which is preliminary data.</text>
</comment>
<keyword evidence="2" id="KW-1185">Reference proteome</keyword>
<organism evidence="1 2">
    <name type="scientific">Aestuariibaculum sediminum</name>
    <dbReference type="NCBI Taxonomy" id="2770637"/>
    <lineage>
        <taxon>Bacteria</taxon>
        <taxon>Pseudomonadati</taxon>
        <taxon>Bacteroidota</taxon>
        <taxon>Flavobacteriia</taxon>
        <taxon>Flavobacteriales</taxon>
        <taxon>Flavobacteriaceae</taxon>
    </lineage>
</organism>
<dbReference type="AlphaFoldDB" id="A0A8J6Q7W4"/>
<dbReference type="Proteomes" id="UP000600588">
    <property type="component" value="Unassembled WGS sequence"/>
</dbReference>